<dbReference type="Proteomes" id="UP000769780">
    <property type="component" value="Unassembled WGS sequence"/>
</dbReference>
<evidence type="ECO:0000313" key="1">
    <source>
        <dbReference type="EMBL" id="MBY0099393.1"/>
    </source>
</evidence>
<comment type="caution">
    <text evidence="1">The sequence shown here is derived from an EMBL/GenBank/DDBJ whole genome shotgun (WGS) entry which is preliminary data.</text>
</comment>
<evidence type="ECO:0000313" key="2">
    <source>
        <dbReference type="Proteomes" id="UP000769780"/>
    </source>
</evidence>
<organism evidence="1 2">
    <name type="scientific">Mesobacillus maritimus</name>
    <dbReference type="NCBI Taxonomy" id="1643336"/>
    <lineage>
        <taxon>Bacteria</taxon>
        <taxon>Bacillati</taxon>
        <taxon>Bacillota</taxon>
        <taxon>Bacilli</taxon>
        <taxon>Bacillales</taxon>
        <taxon>Bacillaceae</taxon>
        <taxon>Mesobacillus</taxon>
    </lineage>
</organism>
<accession>A0ABS7KAV3</accession>
<sequence>MLYSPKWSKAKKQLKSYICESLRMRVDFHIINYRKAHDQLGRAVITVDKVEKVSMCTITAERAEYARETKIRVENDHFNFDDITMNRDIQDQAHEQLKTEGIYAQYDFFTALEIYFNSSIEELLQSTDHLIKILTLLDRRVGKRTLLKMKETMILEPKIVQDFYQLRCDAEGIPTDRIVVES</sequence>
<reference evidence="1 2" key="1">
    <citation type="submission" date="2020-07" db="EMBL/GenBank/DDBJ databases">
        <title>Fungal Genomes of the International Space Station.</title>
        <authorList>
            <person name="Seuylemezian A."/>
            <person name="Singh N.K."/>
            <person name="Wood J."/>
            <person name="Venkateswaran K."/>
        </authorList>
    </citation>
    <scope>NUCLEOTIDE SEQUENCE [LARGE SCALE GENOMIC DNA]</scope>
    <source>
        <strain evidence="1 2">PL-B2</strain>
    </source>
</reference>
<dbReference type="InterPro" id="IPR057955">
    <property type="entry name" value="SF0329-like"/>
</dbReference>
<name>A0ABS7KAV3_9BACI</name>
<protein>
    <submittedName>
        <fullName evidence="1">Uncharacterized protein</fullName>
    </submittedName>
</protein>
<keyword evidence="2" id="KW-1185">Reference proteome</keyword>
<proteinExistence type="predicted"/>
<dbReference type="EMBL" id="JACWFH010000036">
    <property type="protein sequence ID" value="MBY0099393.1"/>
    <property type="molecule type" value="Genomic_DNA"/>
</dbReference>
<dbReference type="Pfam" id="PF25753">
    <property type="entry name" value="SF0329"/>
    <property type="match status" value="1"/>
</dbReference>
<gene>
    <name evidence="1" type="ORF">H0185_21735</name>
</gene>
<dbReference type="RefSeq" id="WP_221875610.1">
    <property type="nucleotide sequence ID" value="NZ_JACWFH010000036.1"/>
</dbReference>